<reference evidence="2" key="1">
    <citation type="submission" date="2017-05" db="UniProtKB">
        <authorList>
            <consortium name="EnsemblMetazoa"/>
        </authorList>
    </citation>
    <scope>IDENTIFICATION</scope>
</reference>
<protein>
    <submittedName>
        <fullName evidence="2">Uncharacterized protein</fullName>
    </submittedName>
</protein>
<dbReference type="InterPro" id="IPR036445">
    <property type="entry name" value="GPCR_2_extracell_dom_sf"/>
</dbReference>
<dbReference type="GO" id="GO:0004930">
    <property type="term" value="F:G protein-coupled receptor activity"/>
    <property type="evidence" value="ECO:0007669"/>
    <property type="project" value="InterPro"/>
</dbReference>
<dbReference type="EnsemblMetazoa" id="Aqu2.1.14051_001">
    <property type="protein sequence ID" value="Aqu2.1.14051_001"/>
    <property type="gene ID" value="Aqu2.1.14051"/>
</dbReference>
<dbReference type="AlphaFoldDB" id="A0A1X7TH53"/>
<proteinExistence type="predicted"/>
<feature type="chain" id="PRO_5013344635" evidence="1">
    <location>
        <begin position="22"/>
        <end position="385"/>
    </location>
</feature>
<dbReference type="SUPFAM" id="SSF111418">
    <property type="entry name" value="Hormone receptor domain"/>
    <property type="match status" value="1"/>
</dbReference>
<evidence type="ECO:0000256" key="1">
    <source>
        <dbReference type="SAM" id="SignalP"/>
    </source>
</evidence>
<dbReference type="OrthoDB" id="10037534at2759"/>
<evidence type="ECO:0000313" key="2">
    <source>
        <dbReference type="EnsemblMetazoa" id="Aqu2.1.14051_001"/>
    </source>
</evidence>
<dbReference type="InParanoid" id="A0A1X7TH53"/>
<keyword evidence="1" id="KW-0732">Signal</keyword>
<name>A0A1X7TH53_AMPQE</name>
<sequence length="385" mass="42036">MLAYLIVDLLFFFLLFAGGSSDTATLKFNLQTNADCVVGDPVVTLWVETLGGDFNYLMTYNGSQPGIDTQYSISVDYSRLTTLYFHWIECNHSSIFCFTTISAMTIENYDTGPLKVSRCTKVLKRLSSTQIAFDSNNGIQVFAGSGSCNSTGPYCSNSSKCCLPSPAVSSSNTLFSSLELPTSLALHTTTSSLMIASMTTPSPTPSTTPFSTPLTSFYDSSEISETPYIQPSLSLLSSSSSDMMLTSSLMISPTPSPSSQCPEEDQWPETRAGVIVHSTCYQGIFNASRYCHSDGKWNETLCSATESFNTILLRINISPLYALQGLLELIQNDIPSNQAVILLNLIISEVSYNATAPSEQFIKFYVSNRLLPANTFNHKCRKSPS</sequence>
<organism evidence="2">
    <name type="scientific">Amphimedon queenslandica</name>
    <name type="common">Sponge</name>
    <dbReference type="NCBI Taxonomy" id="400682"/>
    <lineage>
        <taxon>Eukaryota</taxon>
        <taxon>Metazoa</taxon>
        <taxon>Porifera</taxon>
        <taxon>Demospongiae</taxon>
        <taxon>Heteroscleromorpha</taxon>
        <taxon>Haplosclerida</taxon>
        <taxon>Niphatidae</taxon>
        <taxon>Amphimedon</taxon>
    </lineage>
</organism>
<dbReference type="GO" id="GO:0016020">
    <property type="term" value="C:membrane"/>
    <property type="evidence" value="ECO:0007669"/>
    <property type="project" value="InterPro"/>
</dbReference>
<feature type="signal peptide" evidence="1">
    <location>
        <begin position="1"/>
        <end position="21"/>
    </location>
</feature>
<accession>A0A1X7TH53</accession>